<organism evidence="1 2">
    <name type="scientific">Ceraceosorus guamensis</name>
    <dbReference type="NCBI Taxonomy" id="1522189"/>
    <lineage>
        <taxon>Eukaryota</taxon>
        <taxon>Fungi</taxon>
        <taxon>Dikarya</taxon>
        <taxon>Basidiomycota</taxon>
        <taxon>Ustilaginomycotina</taxon>
        <taxon>Exobasidiomycetes</taxon>
        <taxon>Ceraceosorales</taxon>
        <taxon>Ceraceosoraceae</taxon>
        <taxon>Ceraceosorus</taxon>
    </lineage>
</organism>
<dbReference type="RefSeq" id="XP_025369500.1">
    <property type="nucleotide sequence ID" value="XM_025510336.1"/>
</dbReference>
<proteinExistence type="predicted"/>
<protein>
    <submittedName>
        <fullName evidence="1">Uncharacterized protein</fullName>
    </submittedName>
</protein>
<gene>
    <name evidence="1" type="ORF">IE81DRAFT_139136</name>
</gene>
<sequence>MKHSYSSARKAKALRSRHRRHDLNDLSALLDTNACKFHIHANSHGPAAFVVCGLRTPKCVVTSPNASLWPNNTNGRPLQLFWMPCVALGAVGPQSQDLLCSTWVLPGTSSARTMHARVVLDPPVTWATGPTRLACGPHKEILNLYSRPDADGGAEASRERATHSRGACPNKRLLNTKCRPACIQETGDAFRKRGMAARWAHRSARQSPEHWSAATLETVRAHPSMFGVRLGGRSRL</sequence>
<evidence type="ECO:0000313" key="2">
    <source>
        <dbReference type="Proteomes" id="UP000245783"/>
    </source>
</evidence>
<accession>A0A316VXY1</accession>
<dbReference type="AlphaFoldDB" id="A0A316VXY1"/>
<name>A0A316VXY1_9BASI</name>
<dbReference type="EMBL" id="KZ819381">
    <property type="protein sequence ID" value="PWN42340.1"/>
    <property type="molecule type" value="Genomic_DNA"/>
</dbReference>
<dbReference type="InParanoid" id="A0A316VXY1"/>
<dbReference type="Proteomes" id="UP000245783">
    <property type="component" value="Unassembled WGS sequence"/>
</dbReference>
<keyword evidence="2" id="KW-1185">Reference proteome</keyword>
<reference evidence="1 2" key="1">
    <citation type="journal article" date="2018" name="Mol. Biol. Evol.">
        <title>Broad Genomic Sampling Reveals a Smut Pathogenic Ancestry of the Fungal Clade Ustilaginomycotina.</title>
        <authorList>
            <person name="Kijpornyongpan T."/>
            <person name="Mondo S.J."/>
            <person name="Barry K."/>
            <person name="Sandor L."/>
            <person name="Lee J."/>
            <person name="Lipzen A."/>
            <person name="Pangilinan J."/>
            <person name="LaButti K."/>
            <person name="Hainaut M."/>
            <person name="Henrissat B."/>
            <person name="Grigoriev I.V."/>
            <person name="Spatafora J.W."/>
            <person name="Aime M.C."/>
        </authorList>
    </citation>
    <scope>NUCLEOTIDE SEQUENCE [LARGE SCALE GENOMIC DNA]</scope>
    <source>
        <strain evidence="1 2">MCA 4658</strain>
    </source>
</reference>
<evidence type="ECO:0000313" key="1">
    <source>
        <dbReference type="EMBL" id="PWN42340.1"/>
    </source>
</evidence>
<dbReference type="GeneID" id="37032206"/>